<name>A0ABT1G187_9CORY</name>
<dbReference type="Proteomes" id="UP001204000">
    <property type="component" value="Unassembled WGS sequence"/>
</dbReference>
<accession>A0ABT1G187</accession>
<keyword evidence="3" id="KW-1185">Reference proteome</keyword>
<evidence type="ECO:0000313" key="3">
    <source>
        <dbReference type="Proteomes" id="UP001204000"/>
    </source>
</evidence>
<dbReference type="RefSeq" id="WP_253577240.1">
    <property type="nucleotide sequence ID" value="NZ_JAMFTQ010000004.1"/>
</dbReference>
<dbReference type="Gene3D" id="1.10.10.10">
    <property type="entry name" value="Winged helix-like DNA-binding domain superfamily/Winged helix DNA-binding domain"/>
    <property type="match status" value="1"/>
</dbReference>
<dbReference type="InterPro" id="IPR013196">
    <property type="entry name" value="HTH_11"/>
</dbReference>
<dbReference type="InterPro" id="IPR036388">
    <property type="entry name" value="WH-like_DNA-bd_sf"/>
</dbReference>
<dbReference type="InterPro" id="IPR036390">
    <property type="entry name" value="WH_DNA-bd_sf"/>
</dbReference>
<dbReference type="SUPFAM" id="SSF46785">
    <property type="entry name" value="Winged helix' DNA-binding domain"/>
    <property type="match status" value="1"/>
</dbReference>
<reference evidence="2" key="1">
    <citation type="submission" date="2022-05" db="EMBL/GenBank/DDBJ databases">
        <title>Corynebacterium sp. TA-R-1 sp. nov., isolated from human feces.</title>
        <authorList>
            <person name="Shamsuzzaman M."/>
            <person name="Dahal R.H."/>
        </authorList>
    </citation>
    <scope>NUCLEOTIDE SEQUENCE</scope>
    <source>
        <strain evidence="2">TA-R-1</strain>
    </source>
</reference>
<protein>
    <submittedName>
        <fullName evidence="2">HTH domain-containing protein</fullName>
    </submittedName>
</protein>
<dbReference type="EMBL" id="JAMFTQ010000004">
    <property type="protein sequence ID" value="MCP1387607.1"/>
    <property type="molecule type" value="Genomic_DNA"/>
</dbReference>
<dbReference type="Pfam" id="PF08279">
    <property type="entry name" value="HTH_11"/>
    <property type="match status" value="1"/>
</dbReference>
<sequence length="164" mass="18161">MSDTSEPAPHERVPTALRGLRMLELMQWGSRFTTAELASELGVSQSAIRKYVAQLRGADFKIKSGPGFGGCYWIERGERAFPLQLTTDEIELVLLGLAAFSAAGGADDPRSAAAFELHRRILEIVPVEVAEKLDGFTDKFRKKLQMMSAVFRAQHGTKLDHLWA</sequence>
<comment type="caution">
    <text evidence="2">The sequence shown here is derived from an EMBL/GenBank/DDBJ whole genome shotgun (WGS) entry which is preliminary data.</text>
</comment>
<organism evidence="2 3">
    <name type="scientific">Corynebacterium stercoris</name>
    <dbReference type="NCBI Taxonomy" id="2943490"/>
    <lineage>
        <taxon>Bacteria</taxon>
        <taxon>Bacillati</taxon>
        <taxon>Actinomycetota</taxon>
        <taxon>Actinomycetes</taxon>
        <taxon>Mycobacteriales</taxon>
        <taxon>Corynebacteriaceae</taxon>
        <taxon>Corynebacterium</taxon>
    </lineage>
</organism>
<evidence type="ECO:0000313" key="2">
    <source>
        <dbReference type="EMBL" id="MCP1387607.1"/>
    </source>
</evidence>
<feature type="domain" description="Helix-turn-helix type 11" evidence="1">
    <location>
        <begin position="25"/>
        <end position="69"/>
    </location>
</feature>
<proteinExistence type="predicted"/>
<evidence type="ECO:0000259" key="1">
    <source>
        <dbReference type="Pfam" id="PF08279"/>
    </source>
</evidence>
<gene>
    <name evidence="2" type="ORF">M5J20_05320</name>
</gene>